<evidence type="ECO:0000313" key="2">
    <source>
        <dbReference type="EMBL" id="CBX25366.1"/>
    </source>
</evidence>
<evidence type="ECO:0000256" key="1">
    <source>
        <dbReference type="SAM" id="MobiDB-lite"/>
    </source>
</evidence>
<dbReference type="EMBL" id="FQ378033">
    <property type="protein sequence ID" value="CBX25366.1"/>
    <property type="molecule type" value="Genomic_DNA"/>
</dbReference>
<dbReference type="AlphaFoldDB" id="G2XMG9"/>
<feature type="compositionally biased region" description="Basic and acidic residues" evidence="1">
    <location>
        <begin position="179"/>
        <end position="193"/>
    </location>
</feature>
<dbReference type="PANTHER" id="PTHR34567:SF10">
    <property type="entry name" value="OS11G0140900 PROTEIN"/>
    <property type="match status" value="1"/>
</dbReference>
<sequence length="207" mass="24123">MGNWNRHPPWHRRGRRDRPPPRPSPPPYYDGHNCHPIPLWEREFCIYVGGISWQRFYENKKYVSMCKNIEQWDDSEAFDNFKNAKARFWAKYHGQPSDIPLPNPDMYIDRVDHNCKINPELVADLNIVQLPFERDNELLRVDGSCNRIASIDDTTTHTGTQEAYPEGKGIVKDTLSKETLNRETREKATKEVDDWQAAGRTARLGTA</sequence>
<name>G2XMG9_ORYBR</name>
<reference evidence="2" key="1">
    <citation type="submission" date="2010-10" db="EMBL/GenBank/DDBJ databases">
        <authorList>
            <person name="Genoscope - CEA"/>
        </authorList>
    </citation>
    <scope>NUCLEOTIDE SEQUENCE</scope>
</reference>
<dbReference type="PANTHER" id="PTHR34567">
    <property type="entry name" value="FK506-BINDING-LIKE PROTEIN"/>
    <property type="match status" value="1"/>
</dbReference>
<gene>
    <name evidence="2" type="primary">Ob12g0074O16_11</name>
</gene>
<feature type="region of interest" description="Disordered" evidence="1">
    <location>
        <begin position="179"/>
        <end position="207"/>
    </location>
</feature>
<feature type="region of interest" description="Disordered" evidence="1">
    <location>
        <begin position="1"/>
        <end position="27"/>
    </location>
</feature>
<organism evidence="2">
    <name type="scientific">Oryza brachyantha</name>
    <name type="common">malo sina</name>
    <dbReference type="NCBI Taxonomy" id="4533"/>
    <lineage>
        <taxon>Eukaryota</taxon>
        <taxon>Viridiplantae</taxon>
        <taxon>Streptophyta</taxon>
        <taxon>Embryophyta</taxon>
        <taxon>Tracheophyta</taxon>
        <taxon>Spermatophyta</taxon>
        <taxon>Magnoliopsida</taxon>
        <taxon>Liliopsida</taxon>
        <taxon>Poales</taxon>
        <taxon>Poaceae</taxon>
        <taxon>BOP clade</taxon>
        <taxon>Oryzoideae</taxon>
        <taxon>Oryzeae</taxon>
        <taxon>Oryzinae</taxon>
        <taxon>Oryza</taxon>
    </lineage>
</organism>
<proteinExistence type="predicted"/>
<protein>
    <submittedName>
        <fullName evidence="2">Hypothetical_protein</fullName>
    </submittedName>
</protein>
<accession>G2XMG9</accession>